<reference evidence="2" key="1">
    <citation type="journal article" date="2010" name="Genome Res.">
        <title>Population genomic sequencing of Coccidioides fungi reveals recent hybridization and transposon control.</title>
        <authorList>
            <person name="Neafsey D.E."/>
            <person name="Barker B.M."/>
            <person name="Sharpton T.J."/>
            <person name="Stajich J.E."/>
            <person name="Park D.J."/>
            <person name="Whiston E."/>
            <person name="Hung C.-Y."/>
            <person name="McMahan C."/>
            <person name="White J."/>
            <person name="Sykes S."/>
            <person name="Heiman D."/>
            <person name="Young S."/>
            <person name="Zeng Q."/>
            <person name="Abouelleil A."/>
            <person name="Aftuck L."/>
            <person name="Bessette D."/>
            <person name="Brown A."/>
            <person name="FitzGerald M."/>
            <person name="Lui A."/>
            <person name="Macdonald J.P."/>
            <person name="Priest M."/>
            <person name="Orbach M.J."/>
            <person name="Galgiani J.N."/>
            <person name="Kirkland T.N."/>
            <person name="Cole G.T."/>
            <person name="Birren B.W."/>
            <person name="Henn M.R."/>
            <person name="Taylor J.W."/>
            <person name="Rounsley S.D."/>
        </authorList>
    </citation>
    <scope>NUCLEOTIDE SEQUENCE [LARGE SCALE GENOMIC DNA]</scope>
    <source>
        <strain evidence="2">RMSCC 757 / Silveira</strain>
    </source>
</reference>
<proteinExistence type="predicted"/>
<dbReference type="HOGENOM" id="CLU_866014_0_0_1"/>
<dbReference type="Gene3D" id="3.40.50.300">
    <property type="entry name" value="P-loop containing nucleotide triphosphate hydrolases"/>
    <property type="match status" value="1"/>
</dbReference>
<dbReference type="VEuPathDB" id="FungiDB:CPSG_04164"/>
<evidence type="ECO:0000313" key="1">
    <source>
        <dbReference type="EMBL" id="EFW19780.1"/>
    </source>
</evidence>
<dbReference type="SUPFAM" id="SSF52540">
    <property type="entry name" value="P-loop containing nucleoside triphosphate hydrolases"/>
    <property type="match status" value="1"/>
</dbReference>
<dbReference type="VEuPathDB" id="FungiDB:D8B26_007964"/>
<dbReference type="STRING" id="443226.E9D1V6"/>
<dbReference type="Proteomes" id="UP000002497">
    <property type="component" value="Unassembled WGS sequence"/>
</dbReference>
<evidence type="ECO:0008006" key="3">
    <source>
        <dbReference type="Google" id="ProtNLM"/>
    </source>
</evidence>
<dbReference type="AlphaFoldDB" id="E9D1V6"/>
<protein>
    <recommendedName>
        <fullName evidence="3">NB-ARC domain-containing protein</fullName>
    </recommendedName>
</protein>
<sequence>MYHCERGDLHHAAIESLKLNNGVSFSQLSIGFSLQTNHSQAQSLSKALTSAQPPHLFGCLSSNPSAGSTRGCEESRPAPSNLKCTTFGFTGFSAWETAEIKHTWITAAGISGSTWSRAENVSSHLESKDLYVAKSLCVGIGEYQTNFSFEGVHLVKTFVERPGEMAELERVLLPQRQNMRQKIFVLHGLGGIGKTQLAVEFTRRHRRKFSSVFWLDGSDKVSLKLSIARCARRIPASQISDASRTYSMNSTGNIDKLARRKDPLAYNVQQYFSGADHGSVLTTTRLASLEQLGGSQQVNKIDRAQAQEILESWYRKELGRF</sequence>
<keyword evidence="2" id="KW-1185">Reference proteome</keyword>
<name>E9D1V6_COCPS</name>
<reference evidence="2" key="2">
    <citation type="submission" date="2010-03" db="EMBL/GenBank/DDBJ databases">
        <title>The genome sequence of Coccidioides posadasii strain Silveira.</title>
        <authorList>
            <consortium name="The Broad Institute Genome Sequencing Center for Infectious Disease"/>
            <person name="Neafsey D."/>
            <person name="Orbach M."/>
            <person name="Henn M.R."/>
            <person name="Cole G.T."/>
            <person name="Galgiani J."/>
            <person name="Gardner M.J."/>
            <person name="Kirkland T.N."/>
            <person name="Taylor J.W."/>
            <person name="Young S.K."/>
            <person name="Zeng Q."/>
            <person name="Koehrsen M."/>
            <person name="Alvarado L."/>
            <person name="Berlin A."/>
            <person name="Borenstein D."/>
            <person name="Chapman S.B."/>
            <person name="Chen Z."/>
            <person name="Engels R."/>
            <person name="Freedman E."/>
            <person name="Gellesch M."/>
            <person name="Goldberg J."/>
            <person name="Griggs A."/>
            <person name="Gujja S."/>
            <person name="Heilman E."/>
            <person name="Heiman D."/>
            <person name="Howarth C."/>
            <person name="Jen D."/>
            <person name="Larson L."/>
            <person name="Mehta T."/>
            <person name="Neiman D."/>
            <person name="Park D."/>
            <person name="Pearson M."/>
            <person name="Richards J."/>
            <person name="Roberts A."/>
            <person name="Saif S."/>
            <person name="Shea T."/>
            <person name="Shenoy N."/>
            <person name="Sisk P."/>
            <person name="Stolte C."/>
            <person name="Sykes S."/>
            <person name="Walk T."/>
            <person name="White J."/>
            <person name="Yandava C."/>
            <person name="Haas B."/>
            <person name="Nusbaum C."/>
            <person name="Birren B."/>
        </authorList>
    </citation>
    <scope>NUCLEOTIDE SEQUENCE [LARGE SCALE GENOMIC DNA]</scope>
    <source>
        <strain evidence="2">RMSCC 757 / Silveira</strain>
    </source>
</reference>
<gene>
    <name evidence="1" type="ORF">CPSG_04164</name>
</gene>
<evidence type="ECO:0000313" key="2">
    <source>
        <dbReference type="Proteomes" id="UP000002497"/>
    </source>
</evidence>
<accession>E9D1V6</accession>
<dbReference type="InterPro" id="IPR027417">
    <property type="entry name" value="P-loop_NTPase"/>
</dbReference>
<organism evidence="2">
    <name type="scientific">Coccidioides posadasii (strain RMSCC 757 / Silveira)</name>
    <name type="common">Valley fever fungus</name>
    <dbReference type="NCBI Taxonomy" id="443226"/>
    <lineage>
        <taxon>Eukaryota</taxon>
        <taxon>Fungi</taxon>
        <taxon>Dikarya</taxon>
        <taxon>Ascomycota</taxon>
        <taxon>Pezizomycotina</taxon>
        <taxon>Eurotiomycetes</taxon>
        <taxon>Eurotiomycetidae</taxon>
        <taxon>Onygenales</taxon>
        <taxon>Onygenaceae</taxon>
        <taxon>Coccidioides</taxon>
    </lineage>
</organism>
<dbReference type="EMBL" id="GL636490">
    <property type="protein sequence ID" value="EFW19780.1"/>
    <property type="molecule type" value="Genomic_DNA"/>
</dbReference>
<dbReference type="OrthoDB" id="4205756at2759"/>